<protein>
    <recommendedName>
        <fullName evidence="2">NodB homology domain-containing protein</fullName>
    </recommendedName>
</protein>
<name>A0A381YSM2_9ZZZZ</name>
<accession>A0A381YSM2</accession>
<reference evidence="1" key="1">
    <citation type="submission" date="2018-05" db="EMBL/GenBank/DDBJ databases">
        <authorList>
            <person name="Lanie J.A."/>
            <person name="Ng W.-L."/>
            <person name="Kazmierczak K.M."/>
            <person name="Andrzejewski T.M."/>
            <person name="Davidsen T.M."/>
            <person name="Wayne K.J."/>
            <person name="Tettelin H."/>
            <person name="Glass J.I."/>
            <person name="Rusch D."/>
            <person name="Podicherti R."/>
            <person name="Tsui H.-C.T."/>
            <person name="Winkler M.E."/>
        </authorList>
    </citation>
    <scope>NUCLEOTIDE SEQUENCE</scope>
</reference>
<sequence>MDEIELSNKIFLKELGVIPALFAYPYGETNEKIISLLKNYKFKVAFGQHSGVINETSNLYYLPRFSLNEKYGDIDRVKFTSQTKGLGVYDFIPIDPQIIENPPYIGFSLLDVHLAPKIDCFVFDKKGQVENEIFKFNERIEIRLMRKLHKGRSRLNCTAKDNLGNWRWFGHQFYL</sequence>
<dbReference type="InterPro" id="IPR011330">
    <property type="entry name" value="Glyco_hydro/deAcase_b/a-brl"/>
</dbReference>
<gene>
    <name evidence="1" type="ORF">METZ01_LOCUS132808</name>
</gene>
<dbReference type="GO" id="GO:0005975">
    <property type="term" value="P:carbohydrate metabolic process"/>
    <property type="evidence" value="ECO:0007669"/>
    <property type="project" value="InterPro"/>
</dbReference>
<organism evidence="1">
    <name type="scientific">marine metagenome</name>
    <dbReference type="NCBI Taxonomy" id="408172"/>
    <lineage>
        <taxon>unclassified sequences</taxon>
        <taxon>metagenomes</taxon>
        <taxon>ecological metagenomes</taxon>
    </lineage>
</organism>
<proteinExistence type="predicted"/>
<dbReference type="Gene3D" id="3.20.20.370">
    <property type="entry name" value="Glycoside hydrolase/deacetylase"/>
    <property type="match status" value="1"/>
</dbReference>
<evidence type="ECO:0000313" key="1">
    <source>
        <dbReference type="EMBL" id="SVA79954.1"/>
    </source>
</evidence>
<dbReference type="EMBL" id="UINC01018947">
    <property type="protein sequence ID" value="SVA79954.1"/>
    <property type="molecule type" value="Genomic_DNA"/>
</dbReference>
<evidence type="ECO:0008006" key="2">
    <source>
        <dbReference type="Google" id="ProtNLM"/>
    </source>
</evidence>
<dbReference type="AlphaFoldDB" id="A0A381YSM2"/>
<dbReference type="SUPFAM" id="SSF88713">
    <property type="entry name" value="Glycoside hydrolase/deacetylase"/>
    <property type="match status" value="1"/>
</dbReference>